<dbReference type="SUPFAM" id="SSF53067">
    <property type="entry name" value="Actin-like ATPase domain"/>
    <property type="match status" value="1"/>
</dbReference>
<protein>
    <recommendedName>
        <fullName evidence="1">UPF0285 protein FKV42_05685</fullName>
    </recommendedName>
</protein>
<dbReference type="AlphaFoldDB" id="A0A7Z8P1K1"/>
<dbReference type="Proteomes" id="UP000319335">
    <property type="component" value="Unassembled WGS sequence"/>
</dbReference>
<dbReference type="NCBIfam" id="TIGR03281">
    <property type="entry name" value="methan_mark_12"/>
    <property type="match status" value="1"/>
</dbReference>
<dbReference type="OrthoDB" id="235676at2157"/>
<sequence length="327" mass="34361">MFIGIDHGTTAMRFAALFPDGNVLKLEIPRIEAAVMTQSHLLSSIEAAFGISSSDIHLMAVTYSMGDGIKDIEDIRAVENRGVKSIEGAGKKTGGGGLVFDSIRLSGIPAVVIPGIHEGSDTDPRLNIFSHSTSPEKIGIAYHAFALGFTDFVLSDISSNTVTVAVANGKLIGAIDACIFAPGLQHGPLDVQALRDVDAGKMSANEAFVNSGVLKRTSFSDRHELIKAAEGGDSQALLALDSVALFAAMEIAGMQLLMKDYGSAGEVIIEGSVGEVPEVVKKIEAHLGIRAHVLDRWSAAIGCAEIARDIHSGSGEILGLKVNFKKK</sequence>
<evidence type="ECO:0000256" key="1">
    <source>
        <dbReference type="HAMAP-Rule" id="MF_01087"/>
    </source>
</evidence>
<gene>
    <name evidence="2" type="ORF">FKV42_05685</name>
</gene>
<dbReference type="InterPro" id="IPR016735">
    <property type="entry name" value="Methan_mark_12"/>
</dbReference>
<proteinExistence type="inferred from homology"/>
<comment type="caution">
    <text evidence="2">The sequence shown here is derived from an EMBL/GenBank/DDBJ whole genome shotgun (WGS) entry which is preliminary data.</text>
</comment>
<keyword evidence="3" id="KW-1185">Reference proteome</keyword>
<evidence type="ECO:0000313" key="2">
    <source>
        <dbReference type="EMBL" id="TQD26243.1"/>
    </source>
</evidence>
<dbReference type="InterPro" id="IPR043129">
    <property type="entry name" value="ATPase_NBD"/>
</dbReference>
<name>A0A7Z8P1K1_9EURY</name>
<organism evidence="2 3">
    <name type="scientific">Methanolobus vulcani</name>
    <dbReference type="NCBI Taxonomy" id="38026"/>
    <lineage>
        <taxon>Archaea</taxon>
        <taxon>Methanobacteriati</taxon>
        <taxon>Methanobacteriota</taxon>
        <taxon>Stenosarchaea group</taxon>
        <taxon>Methanomicrobia</taxon>
        <taxon>Methanosarcinales</taxon>
        <taxon>Methanosarcinaceae</taxon>
        <taxon>Methanolobus</taxon>
    </lineage>
</organism>
<comment type="similarity">
    <text evidence="1">Belongs to the UPF0285 family.</text>
</comment>
<dbReference type="EMBL" id="VIAQ01000012">
    <property type="protein sequence ID" value="TQD26243.1"/>
    <property type="molecule type" value="Genomic_DNA"/>
</dbReference>
<dbReference type="PIRSF" id="PIRSF018783">
    <property type="entry name" value="UCP018783"/>
    <property type="match status" value="1"/>
</dbReference>
<reference evidence="2 3" key="1">
    <citation type="submission" date="2019-06" db="EMBL/GenBank/DDBJ databases">
        <title>Draft genome sequence of Methanolobus vulcani B1d.</title>
        <authorList>
            <person name="Creighbaum A.J."/>
            <person name="Ticak T."/>
            <person name="Hariraju D."/>
            <person name="Arivett B.A."/>
            <person name="Ferguson D.J.Jr."/>
        </authorList>
    </citation>
    <scope>NUCLEOTIDE SEQUENCE [LARGE SCALE GENOMIC DNA]</scope>
    <source>
        <strain evidence="2 3">B1d</strain>
    </source>
</reference>
<evidence type="ECO:0000313" key="3">
    <source>
        <dbReference type="Proteomes" id="UP000319335"/>
    </source>
</evidence>
<accession>A0A7Z8P1K1</accession>
<dbReference type="HAMAP" id="MF_01087">
    <property type="entry name" value="UPF0285"/>
    <property type="match status" value="1"/>
</dbReference>
<dbReference type="RefSeq" id="WP_154809281.1">
    <property type="nucleotide sequence ID" value="NZ_VIAQ01000012.1"/>
</dbReference>